<gene>
    <name evidence="2" type="ORF">PLEPLA_LOCUS28194</name>
</gene>
<dbReference type="InterPro" id="IPR052213">
    <property type="entry name" value="PAR3"/>
</dbReference>
<dbReference type="EMBL" id="CADEAL010002448">
    <property type="protein sequence ID" value="CAB1440428.1"/>
    <property type="molecule type" value="Genomic_DNA"/>
</dbReference>
<evidence type="ECO:0000313" key="2">
    <source>
        <dbReference type="EMBL" id="CAB1440428.1"/>
    </source>
</evidence>
<proteinExistence type="predicted"/>
<dbReference type="GO" id="GO:0035091">
    <property type="term" value="F:phosphatidylinositol binding"/>
    <property type="evidence" value="ECO:0007669"/>
    <property type="project" value="TreeGrafter"/>
</dbReference>
<feature type="compositionally biased region" description="Low complexity" evidence="1">
    <location>
        <begin position="11"/>
        <end position="22"/>
    </location>
</feature>
<dbReference type="Proteomes" id="UP001153269">
    <property type="component" value="Unassembled WGS sequence"/>
</dbReference>
<keyword evidence="3" id="KW-1185">Reference proteome</keyword>
<organism evidence="2 3">
    <name type="scientific">Pleuronectes platessa</name>
    <name type="common">European plaice</name>
    <dbReference type="NCBI Taxonomy" id="8262"/>
    <lineage>
        <taxon>Eukaryota</taxon>
        <taxon>Metazoa</taxon>
        <taxon>Chordata</taxon>
        <taxon>Craniata</taxon>
        <taxon>Vertebrata</taxon>
        <taxon>Euteleostomi</taxon>
        <taxon>Actinopterygii</taxon>
        <taxon>Neopterygii</taxon>
        <taxon>Teleostei</taxon>
        <taxon>Neoteleostei</taxon>
        <taxon>Acanthomorphata</taxon>
        <taxon>Carangaria</taxon>
        <taxon>Pleuronectiformes</taxon>
        <taxon>Pleuronectoidei</taxon>
        <taxon>Pleuronectidae</taxon>
        <taxon>Pleuronectes</taxon>
    </lineage>
</organism>
<dbReference type="AlphaFoldDB" id="A0A9N7YWI6"/>
<dbReference type="GO" id="GO:0008104">
    <property type="term" value="P:intracellular protein localization"/>
    <property type="evidence" value="ECO:0007669"/>
    <property type="project" value="TreeGrafter"/>
</dbReference>
<dbReference type="GO" id="GO:0005938">
    <property type="term" value="C:cell cortex"/>
    <property type="evidence" value="ECO:0007669"/>
    <property type="project" value="TreeGrafter"/>
</dbReference>
<feature type="non-terminal residue" evidence="2">
    <location>
        <position position="1"/>
    </location>
</feature>
<dbReference type="PANTHER" id="PTHR16484:SF4">
    <property type="entry name" value="PARTITIONING DEFECTIVE 3 HOMOLOG B"/>
    <property type="match status" value="1"/>
</dbReference>
<name>A0A9N7YWI6_PLEPL</name>
<protein>
    <submittedName>
        <fullName evidence="2">Uncharacterized protein</fullName>
    </submittedName>
</protein>
<dbReference type="GO" id="GO:0051660">
    <property type="term" value="P:establishment of centrosome localization"/>
    <property type="evidence" value="ECO:0007669"/>
    <property type="project" value="TreeGrafter"/>
</dbReference>
<feature type="compositionally biased region" description="Basic residues" evidence="1">
    <location>
        <begin position="103"/>
        <end position="139"/>
    </location>
</feature>
<comment type="caution">
    <text evidence="2">The sequence shown here is derived from an EMBL/GenBank/DDBJ whole genome shotgun (WGS) entry which is preliminary data.</text>
</comment>
<dbReference type="GO" id="GO:0016324">
    <property type="term" value="C:apical plasma membrane"/>
    <property type="evidence" value="ECO:0007669"/>
    <property type="project" value="TreeGrafter"/>
</dbReference>
<evidence type="ECO:0000256" key="1">
    <source>
        <dbReference type="SAM" id="MobiDB-lite"/>
    </source>
</evidence>
<dbReference type="GO" id="GO:0045197">
    <property type="term" value="P:establishment or maintenance of epithelial cell apical/basal polarity"/>
    <property type="evidence" value="ECO:0007669"/>
    <property type="project" value="TreeGrafter"/>
</dbReference>
<feature type="compositionally biased region" description="Acidic residues" evidence="1">
    <location>
        <begin position="66"/>
        <end position="75"/>
    </location>
</feature>
<dbReference type="GO" id="GO:0005912">
    <property type="term" value="C:adherens junction"/>
    <property type="evidence" value="ECO:0007669"/>
    <property type="project" value="TreeGrafter"/>
</dbReference>
<reference evidence="2" key="1">
    <citation type="submission" date="2020-03" db="EMBL/GenBank/DDBJ databases">
        <authorList>
            <person name="Weist P."/>
        </authorList>
    </citation>
    <scope>NUCLEOTIDE SEQUENCE</scope>
</reference>
<sequence>PASPVELGPTLGLKKSSSLESLQTAMSEVNRKNELLPFHRPRPNMVRGRGCNESFRAAIDKSYDGPPEDDDDDGTDPSSGRDTPASSSSRQGAVDQIEEKGKKDKKKKAKTKKKEKNKGKGKEKRKRRSPKRRRRRARK</sequence>
<dbReference type="GO" id="GO:0043296">
    <property type="term" value="C:apical junction complex"/>
    <property type="evidence" value="ECO:0007669"/>
    <property type="project" value="TreeGrafter"/>
</dbReference>
<evidence type="ECO:0000313" key="3">
    <source>
        <dbReference type="Proteomes" id="UP001153269"/>
    </source>
</evidence>
<accession>A0A9N7YWI6</accession>
<dbReference type="GO" id="GO:0000226">
    <property type="term" value="P:microtubule cytoskeleton organization"/>
    <property type="evidence" value="ECO:0007669"/>
    <property type="project" value="TreeGrafter"/>
</dbReference>
<dbReference type="PANTHER" id="PTHR16484">
    <property type="entry name" value="PARTITIONING DEFECTIVE 3 RELATED"/>
    <property type="match status" value="1"/>
</dbReference>
<feature type="region of interest" description="Disordered" evidence="1">
    <location>
        <begin position="1"/>
        <end position="139"/>
    </location>
</feature>
<dbReference type="GO" id="GO:0030010">
    <property type="term" value="P:establishment of cell polarity"/>
    <property type="evidence" value="ECO:0007669"/>
    <property type="project" value="TreeGrafter"/>
</dbReference>
<dbReference type="GO" id="GO:0007155">
    <property type="term" value="P:cell adhesion"/>
    <property type="evidence" value="ECO:0007669"/>
    <property type="project" value="TreeGrafter"/>
</dbReference>